<sequence>MPVGVQAGSGNKSDREALRREMSGRGCTRGEIAEEMGRRWGFRPRQAWRHAAGLTQEELAHLYNAALGDANAAMSGKRIADYEAWPIRGNQPPAHVLATLAKVLDAGVRDLVDLLDMQSMSQQNLITFGMETQQARLPVRTEERSPNITSASRGSPDFEALISSTAKESLKHAERAEVTEVGGMTLADLDMEVRRIAQEHLHVNSLDLFDDTILLRNRVYRLLERKQHPRESSQLYFLAGILCNLLADTSMSAGQPRAALEQCQAGLTYGEIIGHNGLRFWARTMQASLAYWSGRPKRALDLVQSAEQWSRAPVARLQYDNASALFHACIGERDDSLESLRSAQENRDRVNGTDELFEQIGGMFAYPPAKQAQIATMTMIQLERFEDAVTTASHCLDLYENSPHDQRAFGNEASAKIDLARAHLLSGEVSGAASALQEVLNLPPRMRQEWFVVSLKSLLPDLRHNRFNGSTEKRQLAENIEEFCSETAAATFPPMLGS</sequence>
<feature type="compositionally biased region" description="Basic and acidic residues" evidence="1">
    <location>
        <begin position="12"/>
        <end position="23"/>
    </location>
</feature>
<protein>
    <recommendedName>
        <fullName evidence="4">HTH cro/C1-type domain-containing protein</fullName>
    </recommendedName>
</protein>
<dbReference type="InterPro" id="IPR010982">
    <property type="entry name" value="Lambda_DNA-bd_dom_sf"/>
</dbReference>
<evidence type="ECO:0000313" key="2">
    <source>
        <dbReference type="EMBL" id="KUO23148.1"/>
    </source>
</evidence>
<dbReference type="EMBL" id="LMXB01000001">
    <property type="protein sequence ID" value="KUO23148.1"/>
    <property type="molecule type" value="Genomic_DNA"/>
</dbReference>
<reference evidence="2 3" key="1">
    <citation type="submission" date="2015-10" db="EMBL/GenBank/DDBJ databases">
        <title>Draft genome sequence of Streptomyces sp. RV15, isolated from a marine sponge.</title>
        <authorList>
            <person name="Ruckert C."/>
            <person name="Abdelmohsen U.R."/>
            <person name="Winkler A."/>
            <person name="Hentschel U."/>
            <person name="Kalinowski J."/>
            <person name="Kampfer P."/>
            <person name="Glaeser S."/>
        </authorList>
    </citation>
    <scope>NUCLEOTIDE SEQUENCE [LARGE SCALE GENOMIC DNA]</scope>
    <source>
        <strain evidence="2 3">RV15</strain>
    </source>
</reference>
<dbReference type="STRING" id="909626.AQJ91_00005"/>
<keyword evidence="3" id="KW-1185">Reference proteome</keyword>
<proteinExistence type="predicted"/>
<dbReference type="Gene3D" id="1.25.40.10">
    <property type="entry name" value="Tetratricopeptide repeat domain"/>
    <property type="match status" value="1"/>
</dbReference>
<accession>A0A101V619</accession>
<evidence type="ECO:0000256" key="1">
    <source>
        <dbReference type="SAM" id="MobiDB-lite"/>
    </source>
</evidence>
<evidence type="ECO:0008006" key="4">
    <source>
        <dbReference type="Google" id="ProtNLM"/>
    </source>
</evidence>
<gene>
    <name evidence="2" type="ORF">AQJ91_00005</name>
</gene>
<dbReference type="GO" id="GO:0003677">
    <property type="term" value="F:DNA binding"/>
    <property type="evidence" value="ECO:0007669"/>
    <property type="project" value="InterPro"/>
</dbReference>
<dbReference type="AlphaFoldDB" id="A0A101V619"/>
<dbReference type="InterPro" id="IPR011990">
    <property type="entry name" value="TPR-like_helical_dom_sf"/>
</dbReference>
<dbReference type="Proteomes" id="UP000053260">
    <property type="component" value="Unassembled WGS sequence"/>
</dbReference>
<name>A0A101V619_9ACTN</name>
<dbReference type="Gene3D" id="1.10.260.40">
    <property type="entry name" value="lambda repressor-like DNA-binding domains"/>
    <property type="match status" value="1"/>
</dbReference>
<organism evidence="2 3">
    <name type="scientific">Streptomyces dysideae</name>
    <dbReference type="NCBI Taxonomy" id="909626"/>
    <lineage>
        <taxon>Bacteria</taxon>
        <taxon>Bacillati</taxon>
        <taxon>Actinomycetota</taxon>
        <taxon>Actinomycetes</taxon>
        <taxon>Kitasatosporales</taxon>
        <taxon>Streptomycetaceae</taxon>
        <taxon>Streptomyces</taxon>
    </lineage>
</organism>
<evidence type="ECO:0000313" key="3">
    <source>
        <dbReference type="Proteomes" id="UP000053260"/>
    </source>
</evidence>
<feature type="region of interest" description="Disordered" evidence="1">
    <location>
        <begin position="1"/>
        <end position="24"/>
    </location>
</feature>
<comment type="caution">
    <text evidence="2">The sequence shown here is derived from an EMBL/GenBank/DDBJ whole genome shotgun (WGS) entry which is preliminary data.</text>
</comment>